<dbReference type="PANTHER" id="PTHR33525:SF4">
    <property type="entry name" value="CYCLIC DI-GMP PHOSPHODIESTERASE CDGJ"/>
    <property type="match status" value="1"/>
</dbReference>
<evidence type="ECO:0000313" key="4">
    <source>
        <dbReference type="Proteomes" id="UP000020077"/>
    </source>
</evidence>
<evidence type="ECO:0000259" key="2">
    <source>
        <dbReference type="PROSITE" id="PS51833"/>
    </source>
</evidence>
<dbReference type="SUPFAM" id="SSF109604">
    <property type="entry name" value="HD-domain/PDEase-like"/>
    <property type="match status" value="1"/>
</dbReference>
<reference evidence="3 4" key="1">
    <citation type="submission" date="2014-02" db="EMBL/GenBank/DDBJ databases">
        <title>Expanding our view of genomic diversity in Candidatus Accumulibacter clades.</title>
        <authorList>
            <person name="Skennerton C.T."/>
            <person name="Barr J.J."/>
            <person name="Slater F.R."/>
            <person name="Bond P.L."/>
            <person name="Tyson G.W."/>
        </authorList>
    </citation>
    <scope>NUCLEOTIDE SEQUENCE [LARGE SCALE GENOMIC DNA]</scope>
    <source>
        <strain evidence="4">BA-91</strain>
    </source>
</reference>
<dbReference type="AlphaFoldDB" id="A0A080LX12"/>
<sequence>MLEPLPQDLAGWLAFVSRTELPILRQTARRLDQARQQIDQVSGRDITNIVLQDPLLAIRVLAYIQDVGHGHLHSDITNIASAVMMLGVDPFFRMFEQALTLETMLQGQRQALLGVLQVILRMQRAAHYAHDWAFARHDMNVEEVALAALLHDLAEILLWCFAPDLAIEIRSRLQADRRLHSANVQQEVLGVKLADLQLALCRAWHLPVLLTTLMGGDSAHLPRVQNVQLAVKLARHSTDGWNNPAIPDDLTAIQSLLHISRDTLLDRLQLPPEVLPRFLLAGGEREDHQTNGHDFSRHPR</sequence>
<dbReference type="Gene3D" id="1.10.3210.10">
    <property type="entry name" value="Hypothetical protein af1432"/>
    <property type="match status" value="1"/>
</dbReference>
<organism evidence="3 4">
    <name type="scientific">Candidatus Accumulibacter phosphatis</name>
    <dbReference type="NCBI Taxonomy" id="327160"/>
    <lineage>
        <taxon>Bacteria</taxon>
        <taxon>Pseudomonadati</taxon>
        <taxon>Pseudomonadota</taxon>
        <taxon>Betaproteobacteria</taxon>
        <taxon>Candidatus Accumulibacter</taxon>
    </lineage>
</organism>
<feature type="region of interest" description="Disordered" evidence="1">
    <location>
        <begin position="281"/>
        <end position="300"/>
    </location>
</feature>
<gene>
    <name evidence="3" type="ORF">AW09_002444</name>
</gene>
<dbReference type="PROSITE" id="PS51833">
    <property type="entry name" value="HDOD"/>
    <property type="match status" value="1"/>
</dbReference>
<dbReference type="EMBL" id="JDVG02000396">
    <property type="protein sequence ID" value="KFB72375.1"/>
    <property type="molecule type" value="Genomic_DNA"/>
</dbReference>
<dbReference type="PANTHER" id="PTHR33525">
    <property type="match status" value="1"/>
</dbReference>
<dbReference type="InterPro" id="IPR052340">
    <property type="entry name" value="RNase_Y/CdgJ"/>
</dbReference>
<dbReference type="Pfam" id="PF08668">
    <property type="entry name" value="HDOD"/>
    <property type="match status" value="1"/>
</dbReference>
<proteinExistence type="predicted"/>
<name>A0A080LX12_9PROT</name>
<accession>A0A080LX12</accession>
<evidence type="ECO:0000256" key="1">
    <source>
        <dbReference type="SAM" id="MobiDB-lite"/>
    </source>
</evidence>
<feature type="compositionally biased region" description="Basic and acidic residues" evidence="1">
    <location>
        <begin position="283"/>
        <end position="300"/>
    </location>
</feature>
<comment type="caution">
    <text evidence="3">The sequence shown here is derived from an EMBL/GenBank/DDBJ whole genome shotgun (WGS) entry which is preliminary data.</text>
</comment>
<dbReference type="InterPro" id="IPR013976">
    <property type="entry name" value="HDOD"/>
</dbReference>
<feature type="domain" description="HDOD" evidence="2">
    <location>
        <begin position="21"/>
        <end position="220"/>
    </location>
</feature>
<evidence type="ECO:0000313" key="3">
    <source>
        <dbReference type="EMBL" id="KFB72375.1"/>
    </source>
</evidence>
<dbReference type="Proteomes" id="UP000020077">
    <property type="component" value="Unassembled WGS sequence"/>
</dbReference>
<protein>
    <submittedName>
        <fullName evidence="3">HDOD domain protein</fullName>
    </submittedName>
</protein>